<reference evidence="7 8" key="1">
    <citation type="journal article" date="2017" name="Nat. Commun.">
        <title>Genome assembly with in vitro proximity ligation data and whole-genome triplication in lettuce.</title>
        <authorList>
            <person name="Reyes-Chin-Wo S."/>
            <person name="Wang Z."/>
            <person name="Yang X."/>
            <person name="Kozik A."/>
            <person name="Arikit S."/>
            <person name="Song C."/>
            <person name="Xia L."/>
            <person name="Froenicke L."/>
            <person name="Lavelle D.O."/>
            <person name="Truco M.J."/>
            <person name="Xia R."/>
            <person name="Zhu S."/>
            <person name="Xu C."/>
            <person name="Xu H."/>
            <person name="Xu X."/>
            <person name="Cox K."/>
            <person name="Korf I."/>
            <person name="Meyers B.C."/>
            <person name="Michelmore R.W."/>
        </authorList>
    </citation>
    <scope>NUCLEOTIDE SEQUENCE [LARGE SCALE GENOMIC DNA]</scope>
    <source>
        <strain evidence="8">cv. Salinas</strain>
        <tissue evidence="7">Seedlings</tissue>
    </source>
</reference>
<evidence type="ECO:0000256" key="5">
    <source>
        <dbReference type="ARBA" id="ARBA00023157"/>
    </source>
</evidence>
<dbReference type="Proteomes" id="UP000235145">
    <property type="component" value="Unassembled WGS sequence"/>
</dbReference>
<dbReference type="InterPro" id="IPR023346">
    <property type="entry name" value="Lysozyme-like_dom_sf"/>
</dbReference>
<evidence type="ECO:0000256" key="1">
    <source>
        <dbReference type="ARBA" id="ARBA00003102"/>
    </source>
</evidence>
<evidence type="ECO:0000259" key="6">
    <source>
        <dbReference type="PROSITE" id="PS00774"/>
    </source>
</evidence>
<proteinExistence type="predicted"/>
<comment type="caution">
    <text evidence="7">The sequence shown here is derived from an EMBL/GenBank/DDBJ whole genome shotgun (WGS) entry which is preliminary data.</text>
</comment>
<dbReference type="InterPro" id="IPR000726">
    <property type="entry name" value="Glyco_hydro_19_cat"/>
</dbReference>
<dbReference type="GO" id="GO:0006952">
    <property type="term" value="P:defense response"/>
    <property type="evidence" value="ECO:0007669"/>
    <property type="project" value="UniProtKB-KW"/>
</dbReference>
<dbReference type="Pfam" id="PF00182">
    <property type="entry name" value="Glyco_hydro_19"/>
    <property type="match status" value="1"/>
</dbReference>
<dbReference type="EMBL" id="NBSK02000002">
    <property type="protein sequence ID" value="KAJ0222298.1"/>
    <property type="molecule type" value="Genomic_DNA"/>
</dbReference>
<evidence type="ECO:0000256" key="3">
    <source>
        <dbReference type="ARBA" id="ARBA00022821"/>
    </source>
</evidence>
<evidence type="ECO:0000256" key="2">
    <source>
        <dbReference type="ARBA" id="ARBA00022669"/>
    </source>
</evidence>
<feature type="domain" description="Glycoside hydrolase family 19 catalytic" evidence="6">
    <location>
        <begin position="67"/>
        <end position="77"/>
    </location>
</feature>
<dbReference type="GO" id="GO:0004568">
    <property type="term" value="F:chitinase activity"/>
    <property type="evidence" value="ECO:0007669"/>
    <property type="project" value="InterPro"/>
</dbReference>
<dbReference type="GO" id="GO:0006032">
    <property type="term" value="P:chitin catabolic process"/>
    <property type="evidence" value="ECO:0007669"/>
    <property type="project" value="UniProtKB-KW"/>
</dbReference>
<keyword evidence="4" id="KW-0119">Carbohydrate metabolism</keyword>
<organism evidence="7 8">
    <name type="scientific">Lactuca sativa</name>
    <name type="common">Garden lettuce</name>
    <dbReference type="NCBI Taxonomy" id="4236"/>
    <lineage>
        <taxon>Eukaryota</taxon>
        <taxon>Viridiplantae</taxon>
        <taxon>Streptophyta</taxon>
        <taxon>Embryophyta</taxon>
        <taxon>Tracheophyta</taxon>
        <taxon>Spermatophyta</taxon>
        <taxon>Magnoliopsida</taxon>
        <taxon>eudicotyledons</taxon>
        <taxon>Gunneridae</taxon>
        <taxon>Pentapetalae</taxon>
        <taxon>asterids</taxon>
        <taxon>campanulids</taxon>
        <taxon>Asterales</taxon>
        <taxon>Asteraceae</taxon>
        <taxon>Cichorioideae</taxon>
        <taxon>Cichorieae</taxon>
        <taxon>Lactucinae</taxon>
        <taxon>Lactuca</taxon>
    </lineage>
</organism>
<gene>
    <name evidence="7" type="ORF">LSAT_V11C200060670</name>
</gene>
<keyword evidence="2" id="KW-0147">Chitin-binding</keyword>
<accession>A0A9R1WEC7</accession>
<sequence>MVLQGIIVTKVILNTHVTLARATMGEVRFNSHGTITTVQQGGALGSMRSIGFDGLNNPETVATDPIIAFRTALWFWMNNVQFVLVSDPLMEWNVMVGIWTP</sequence>
<keyword evidence="4" id="KW-0624">Polysaccharide degradation</keyword>
<dbReference type="PROSITE" id="PS00774">
    <property type="entry name" value="CHITINASE_19_2"/>
    <property type="match status" value="1"/>
</dbReference>
<keyword evidence="8" id="KW-1185">Reference proteome</keyword>
<dbReference type="SUPFAM" id="SSF53955">
    <property type="entry name" value="Lysozyme-like"/>
    <property type="match status" value="1"/>
</dbReference>
<dbReference type="PANTHER" id="PTHR22595:SF79">
    <property type="entry name" value="CHITINASE 12"/>
    <property type="match status" value="1"/>
</dbReference>
<evidence type="ECO:0000256" key="4">
    <source>
        <dbReference type="ARBA" id="ARBA00023024"/>
    </source>
</evidence>
<evidence type="ECO:0000313" key="7">
    <source>
        <dbReference type="EMBL" id="KAJ0222298.1"/>
    </source>
</evidence>
<name>A0A9R1WEC7_LACSA</name>
<dbReference type="Gene3D" id="1.10.530.10">
    <property type="match status" value="1"/>
</dbReference>
<dbReference type="GO" id="GO:0008061">
    <property type="term" value="F:chitin binding"/>
    <property type="evidence" value="ECO:0007669"/>
    <property type="project" value="UniProtKB-KW"/>
</dbReference>
<keyword evidence="5" id="KW-1015">Disulfide bond</keyword>
<comment type="function">
    <text evidence="1">Defense against chitin-containing fungal pathogens.</text>
</comment>
<dbReference type="AlphaFoldDB" id="A0A9R1WEC7"/>
<keyword evidence="3" id="KW-0611">Plant defense</keyword>
<evidence type="ECO:0000313" key="8">
    <source>
        <dbReference type="Proteomes" id="UP000235145"/>
    </source>
</evidence>
<protein>
    <recommendedName>
        <fullName evidence="6">Glycoside hydrolase family 19 catalytic domain-containing protein</fullName>
    </recommendedName>
</protein>
<keyword evidence="4" id="KW-0146">Chitin degradation</keyword>
<dbReference type="PANTHER" id="PTHR22595">
    <property type="entry name" value="CHITINASE-RELATED"/>
    <property type="match status" value="1"/>
</dbReference>
<dbReference type="GO" id="GO:0016998">
    <property type="term" value="P:cell wall macromolecule catabolic process"/>
    <property type="evidence" value="ECO:0007669"/>
    <property type="project" value="InterPro"/>
</dbReference>